<gene>
    <name evidence="1" type="ORF">OHU69_32775</name>
</gene>
<dbReference type="EMBL" id="CP108195">
    <property type="protein sequence ID" value="WTS15393.1"/>
    <property type="molecule type" value="Genomic_DNA"/>
</dbReference>
<sequence>MATTSEPATVRPAAEVNEQIRALWLRAGGRLSAEERVEYEALVVEWAAAMREAA</sequence>
<protein>
    <recommendedName>
        <fullName evidence="2">Anti-sigma factor</fullName>
    </recommendedName>
</protein>
<dbReference type="AlphaFoldDB" id="A0AAU1UFA7"/>
<evidence type="ECO:0000313" key="1">
    <source>
        <dbReference type="EMBL" id="WTS15393.1"/>
    </source>
</evidence>
<evidence type="ECO:0008006" key="2">
    <source>
        <dbReference type="Google" id="ProtNLM"/>
    </source>
</evidence>
<organism evidence="1">
    <name type="scientific">Streptomyces sp. NBC_00119</name>
    <dbReference type="NCBI Taxonomy" id="2975659"/>
    <lineage>
        <taxon>Bacteria</taxon>
        <taxon>Bacillati</taxon>
        <taxon>Actinomycetota</taxon>
        <taxon>Actinomycetes</taxon>
        <taxon>Kitasatosporales</taxon>
        <taxon>Streptomycetaceae</taxon>
        <taxon>Streptomyces</taxon>
    </lineage>
</organism>
<accession>A0AAU1UFA7</accession>
<proteinExistence type="predicted"/>
<name>A0AAU1UFA7_9ACTN</name>
<reference evidence="1" key="1">
    <citation type="submission" date="2022-10" db="EMBL/GenBank/DDBJ databases">
        <title>The complete genomes of actinobacterial strains from the NBC collection.</title>
        <authorList>
            <person name="Joergensen T.S."/>
            <person name="Alvarez Arevalo M."/>
            <person name="Sterndorff E.B."/>
            <person name="Faurdal D."/>
            <person name="Vuksanovic O."/>
            <person name="Mourched A.-S."/>
            <person name="Charusanti P."/>
            <person name="Shaw S."/>
            <person name="Blin K."/>
            <person name="Weber T."/>
        </authorList>
    </citation>
    <scope>NUCLEOTIDE SEQUENCE</scope>
    <source>
        <strain evidence="1">NBC_00119</strain>
    </source>
</reference>